<keyword evidence="2" id="KW-1133">Transmembrane helix</keyword>
<dbReference type="Proteomes" id="UP000030512">
    <property type="component" value="Chromosome"/>
</dbReference>
<evidence type="ECO:0000256" key="1">
    <source>
        <dbReference type="SAM" id="MobiDB-lite"/>
    </source>
</evidence>
<dbReference type="SUPFAM" id="SSF54427">
    <property type="entry name" value="NTF2-like"/>
    <property type="match status" value="1"/>
</dbReference>
<dbReference type="STRING" id="1538553.JT25_010050"/>
<feature type="compositionally biased region" description="Polar residues" evidence="1">
    <location>
        <begin position="38"/>
        <end position="54"/>
    </location>
</feature>
<protein>
    <submittedName>
        <fullName evidence="5">Preprotein translocase subunit Tim44</fullName>
    </submittedName>
</protein>
<keyword evidence="2" id="KW-0472">Membrane</keyword>
<keyword evidence="3" id="KW-0732">Signal</keyword>
<dbReference type="InterPro" id="IPR032710">
    <property type="entry name" value="NTF2-like_dom_sf"/>
</dbReference>
<dbReference type="EMBL" id="CP014476">
    <property type="protein sequence ID" value="AMK76827.1"/>
    <property type="molecule type" value="Genomic_DNA"/>
</dbReference>
<evidence type="ECO:0000256" key="2">
    <source>
        <dbReference type="SAM" id="Phobius"/>
    </source>
</evidence>
<keyword evidence="6" id="KW-1185">Reference proteome</keyword>
<feature type="compositionally biased region" description="Polar residues" evidence="1">
    <location>
        <begin position="147"/>
        <end position="166"/>
    </location>
</feature>
<gene>
    <name evidence="5" type="ORF">JT25_010050</name>
</gene>
<feature type="signal peptide" evidence="3">
    <location>
        <begin position="1"/>
        <end position="27"/>
    </location>
</feature>
<proteinExistence type="predicted"/>
<sequence length="323" mass="34820">MNRKIGTLATLFIALALLLGSVQEAQAKRMGGGKSFGSKPSYSTPFQRPTSPAGASSQPTRSASQQQAAAQNQTARQNWAGRGGLMGMLGGLALGGLLGSLFFGGAFENINLMDMLLFAGVAYLLYRLFAARARQQPAAPTGYGPAHSQQSESQNYYRENQQSAASGSGFDTDVLFKKGKTAGSSNNDYQQPASFDANNLPAGFDQRAFLSGAENAYRHLQAAWDSRDLAEIRGLTTDKVFAEIQEQLRASAADNKTEVLKLNAELLDVREAGSELEAVVLFDALISEDGAKAEPIKEVWHFVKPINSKQTRWFLDGIQQLAE</sequence>
<evidence type="ECO:0000256" key="3">
    <source>
        <dbReference type="SAM" id="SignalP"/>
    </source>
</evidence>
<dbReference type="SMART" id="SM00978">
    <property type="entry name" value="Tim44"/>
    <property type="match status" value="1"/>
</dbReference>
<feature type="region of interest" description="Disordered" evidence="1">
    <location>
        <begin position="138"/>
        <end position="171"/>
    </location>
</feature>
<reference evidence="5 6" key="1">
    <citation type="journal article" date="2015" name="Environ. Microbiol.">
        <title>Methane oxidation coupled to nitrate reduction under hypoxia by the Gammaproteobacterium Methylomonas denitrificans, sp. nov. type strain FJG1.</title>
        <authorList>
            <person name="Kits K.D."/>
            <person name="Klotz M.G."/>
            <person name="Stein L.Y."/>
        </authorList>
    </citation>
    <scope>NUCLEOTIDE SEQUENCE [LARGE SCALE GENOMIC DNA]</scope>
    <source>
        <strain evidence="5 6">FJG1</strain>
    </source>
</reference>
<evidence type="ECO:0000259" key="4">
    <source>
        <dbReference type="SMART" id="SM00978"/>
    </source>
</evidence>
<evidence type="ECO:0000313" key="5">
    <source>
        <dbReference type="EMBL" id="AMK76827.1"/>
    </source>
</evidence>
<organism evidence="5 6">
    <name type="scientific">Methylomonas denitrificans</name>
    <dbReference type="NCBI Taxonomy" id="1538553"/>
    <lineage>
        <taxon>Bacteria</taxon>
        <taxon>Pseudomonadati</taxon>
        <taxon>Pseudomonadota</taxon>
        <taxon>Gammaproteobacteria</taxon>
        <taxon>Methylococcales</taxon>
        <taxon>Methylococcaceae</taxon>
        <taxon>Methylomonas</taxon>
    </lineage>
</organism>
<feature type="compositionally biased region" description="Low complexity" evidence="1">
    <location>
        <begin position="55"/>
        <end position="76"/>
    </location>
</feature>
<dbReference type="AlphaFoldDB" id="A0A126T437"/>
<dbReference type="Gene3D" id="3.10.450.240">
    <property type="match status" value="1"/>
</dbReference>
<dbReference type="OrthoDB" id="5298777at2"/>
<feature type="region of interest" description="Disordered" evidence="1">
    <location>
        <begin position="30"/>
        <end position="76"/>
    </location>
</feature>
<feature type="chain" id="PRO_5007797735" evidence="3">
    <location>
        <begin position="28"/>
        <end position="323"/>
    </location>
</feature>
<feature type="transmembrane region" description="Helical" evidence="2">
    <location>
        <begin position="85"/>
        <end position="103"/>
    </location>
</feature>
<dbReference type="KEGG" id="mdn:JT25_010050"/>
<evidence type="ECO:0000313" key="6">
    <source>
        <dbReference type="Proteomes" id="UP000030512"/>
    </source>
</evidence>
<keyword evidence="2" id="KW-0812">Transmembrane</keyword>
<feature type="transmembrane region" description="Helical" evidence="2">
    <location>
        <begin position="110"/>
        <end position="129"/>
    </location>
</feature>
<dbReference type="Pfam" id="PF04280">
    <property type="entry name" value="Tim44"/>
    <property type="match status" value="1"/>
</dbReference>
<dbReference type="PANTHER" id="PTHR41542">
    <property type="entry name" value="BLL5807 PROTEIN"/>
    <property type="match status" value="1"/>
</dbReference>
<accession>A0A126T437</accession>
<feature type="domain" description="Tim44-like" evidence="4">
    <location>
        <begin position="190"/>
        <end position="320"/>
    </location>
</feature>
<dbReference type="InterPro" id="IPR007379">
    <property type="entry name" value="Tim44-like_dom"/>
</dbReference>
<dbReference type="RefSeq" id="WP_036272616.1">
    <property type="nucleotide sequence ID" value="NZ_CP014476.1"/>
</dbReference>
<dbReference type="PANTHER" id="PTHR41542:SF1">
    <property type="entry name" value="BLL5807 PROTEIN"/>
    <property type="match status" value="1"/>
</dbReference>
<name>A0A126T437_9GAMM</name>